<dbReference type="InterPro" id="IPR037038">
    <property type="entry name" value="HepT-like_sf"/>
</dbReference>
<proteinExistence type="inferred from homology"/>
<evidence type="ECO:0000256" key="4">
    <source>
        <dbReference type="ARBA" id="ARBA00024207"/>
    </source>
</evidence>
<comment type="similarity">
    <text evidence="4">Belongs to the HepT RNase toxin family.</text>
</comment>
<reference evidence="5" key="1">
    <citation type="journal article" date="2019" name="PLoS Negl. Trop. Dis.">
        <title>Revisiting the worldwide diversity of Leptospira species in the environment.</title>
        <authorList>
            <person name="Vincent A.T."/>
            <person name="Schiettekatte O."/>
            <person name="Bourhy P."/>
            <person name="Veyrier F.J."/>
            <person name="Picardeau M."/>
        </authorList>
    </citation>
    <scope>NUCLEOTIDE SEQUENCE [LARGE SCALE GENOMIC DNA]</scope>
    <source>
        <strain evidence="5">201702454</strain>
    </source>
</reference>
<evidence type="ECO:0000256" key="3">
    <source>
        <dbReference type="ARBA" id="ARBA00022801"/>
    </source>
</evidence>
<keyword evidence="1" id="KW-1277">Toxin-antitoxin system</keyword>
<evidence type="ECO:0000256" key="2">
    <source>
        <dbReference type="ARBA" id="ARBA00022722"/>
    </source>
</evidence>
<dbReference type="InterPro" id="IPR052379">
    <property type="entry name" value="Type_VII_TA_RNase"/>
</dbReference>
<dbReference type="NCBIfam" id="NF047751">
    <property type="entry name" value="HepT_toxin"/>
    <property type="match status" value="1"/>
</dbReference>
<dbReference type="GO" id="GO:0004540">
    <property type="term" value="F:RNA nuclease activity"/>
    <property type="evidence" value="ECO:0007669"/>
    <property type="project" value="InterPro"/>
</dbReference>
<keyword evidence="3" id="KW-0378">Hydrolase</keyword>
<dbReference type="Gene3D" id="1.20.120.580">
    <property type="entry name" value="bsu32300-like"/>
    <property type="match status" value="1"/>
</dbReference>
<dbReference type="GO" id="GO:0016787">
    <property type="term" value="F:hydrolase activity"/>
    <property type="evidence" value="ECO:0007669"/>
    <property type="project" value="UniProtKB-KW"/>
</dbReference>
<dbReference type="OrthoDB" id="9796612at2"/>
<name>A0A4R9JKR9_9LEPT</name>
<protein>
    <submittedName>
        <fullName evidence="5">DUF86 domain-containing protein</fullName>
    </submittedName>
</protein>
<comment type="caution">
    <text evidence="5">The sequence shown here is derived from an EMBL/GenBank/DDBJ whole genome shotgun (WGS) entry which is preliminary data.</text>
</comment>
<dbReference type="Proteomes" id="UP000297609">
    <property type="component" value="Unassembled WGS sequence"/>
</dbReference>
<dbReference type="PANTHER" id="PTHR33397:SF3">
    <property type="entry name" value="MRNA NUCLEASE HEPT"/>
    <property type="match status" value="1"/>
</dbReference>
<keyword evidence="6" id="KW-1185">Reference proteome</keyword>
<keyword evidence="2" id="KW-0540">Nuclease</keyword>
<dbReference type="PANTHER" id="PTHR33397">
    <property type="entry name" value="UPF0331 PROTEIN YUTE"/>
    <property type="match status" value="1"/>
</dbReference>
<gene>
    <name evidence="5" type="ORF">EHQ59_17635</name>
</gene>
<sequence length="139" mass="15750">MPIEIDDIITNKIAVMQRAINRAQEEFNKNQSLSSYTEVDALILNLERACQAAIDLGMHMISKDKLGIPQSSSDAFRILESNLIISTATAKSLIAMVGFRNIAIHEYQKLNLDIIQEIMKKDYLVFGMFCKELGYEIHI</sequence>
<evidence type="ECO:0000256" key="1">
    <source>
        <dbReference type="ARBA" id="ARBA00022649"/>
    </source>
</evidence>
<dbReference type="InterPro" id="IPR008201">
    <property type="entry name" value="HepT-like"/>
</dbReference>
<evidence type="ECO:0000313" key="5">
    <source>
        <dbReference type="EMBL" id="TGL46850.1"/>
    </source>
</evidence>
<organism evidence="5 6">
    <name type="scientific">Leptospira kemamanensis</name>
    <dbReference type="NCBI Taxonomy" id="2484942"/>
    <lineage>
        <taxon>Bacteria</taxon>
        <taxon>Pseudomonadati</taxon>
        <taxon>Spirochaetota</taxon>
        <taxon>Spirochaetia</taxon>
        <taxon>Leptospirales</taxon>
        <taxon>Leptospiraceae</taxon>
        <taxon>Leptospira</taxon>
    </lineage>
</organism>
<dbReference type="EMBL" id="RQGG01000051">
    <property type="protein sequence ID" value="TGL46850.1"/>
    <property type="molecule type" value="Genomic_DNA"/>
</dbReference>
<dbReference type="RefSeq" id="WP_135621273.1">
    <property type="nucleotide sequence ID" value="NZ_RQGG01000051.1"/>
</dbReference>
<dbReference type="GO" id="GO:0110001">
    <property type="term" value="C:toxin-antitoxin complex"/>
    <property type="evidence" value="ECO:0007669"/>
    <property type="project" value="InterPro"/>
</dbReference>
<evidence type="ECO:0000313" key="6">
    <source>
        <dbReference type="Proteomes" id="UP000297609"/>
    </source>
</evidence>
<dbReference type="AlphaFoldDB" id="A0A4R9JKR9"/>
<accession>A0A4R9JKR9</accession>
<dbReference type="Pfam" id="PF01934">
    <property type="entry name" value="HepT-like"/>
    <property type="match status" value="1"/>
</dbReference>